<organism evidence="1 2">
    <name type="scientific">Melastoma candidum</name>
    <dbReference type="NCBI Taxonomy" id="119954"/>
    <lineage>
        <taxon>Eukaryota</taxon>
        <taxon>Viridiplantae</taxon>
        <taxon>Streptophyta</taxon>
        <taxon>Embryophyta</taxon>
        <taxon>Tracheophyta</taxon>
        <taxon>Spermatophyta</taxon>
        <taxon>Magnoliopsida</taxon>
        <taxon>eudicotyledons</taxon>
        <taxon>Gunneridae</taxon>
        <taxon>Pentapetalae</taxon>
        <taxon>rosids</taxon>
        <taxon>malvids</taxon>
        <taxon>Myrtales</taxon>
        <taxon>Melastomataceae</taxon>
        <taxon>Melastomatoideae</taxon>
        <taxon>Melastomateae</taxon>
        <taxon>Melastoma</taxon>
    </lineage>
</organism>
<protein>
    <submittedName>
        <fullName evidence="1">Uncharacterized protein</fullName>
    </submittedName>
</protein>
<reference evidence="2" key="1">
    <citation type="journal article" date="2023" name="Front. Plant Sci.">
        <title>Chromosomal-level genome assembly of Melastoma candidum provides insights into trichome evolution.</title>
        <authorList>
            <person name="Zhong Y."/>
            <person name="Wu W."/>
            <person name="Sun C."/>
            <person name="Zou P."/>
            <person name="Liu Y."/>
            <person name="Dai S."/>
            <person name="Zhou R."/>
        </authorList>
    </citation>
    <scope>NUCLEOTIDE SEQUENCE [LARGE SCALE GENOMIC DNA]</scope>
</reference>
<sequence length="206" mass="22969">MMQRWPKGQKGSKGQEDEKRNGSAASSSKQEQSLQSLVLGRTAEEEAKLLAMLEEALLQPDEGSGDLLRVGGRVGSATVYSVFASKAMSRHFRCLRDGIVGQLQVTRKAMEEPGMSPSSTFSPQSQIYFDLLGAFLFAYSHGFLIYIVYVSDDRTISSVSNWFINARVRLWNPMVEEMYMEETKEHDHLRDGVVSPSDIDENGHPG</sequence>
<accession>A0ACB9SBP8</accession>
<keyword evidence="2" id="KW-1185">Reference proteome</keyword>
<name>A0ACB9SBP8_9MYRT</name>
<dbReference type="EMBL" id="CM042881">
    <property type="protein sequence ID" value="KAI4387471.1"/>
    <property type="molecule type" value="Genomic_DNA"/>
</dbReference>
<evidence type="ECO:0000313" key="1">
    <source>
        <dbReference type="EMBL" id="KAI4387471.1"/>
    </source>
</evidence>
<gene>
    <name evidence="1" type="ORF">MLD38_005299</name>
</gene>
<proteinExistence type="predicted"/>
<evidence type="ECO:0000313" key="2">
    <source>
        <dbReference type="Proteomes" id="UP001057402"/>
    </source>
</evidence>
<comment type="caution">
    <text evidence="1">The sequence shown here is derived from an EMBL/GenBank/DDBJ whole genome shotgun (WGS) entry which is preliminary data.</text>
</comment>
<dbReference type="Proteomes" id="UP001057402">
    <property type="component" value="Chromosome 2"/>
</dbReference>